<name>A0A2T1E187_9CYAN</name>
<proteinExistence type="predicted"/>
<evidence type="ECO:0000313" key="1">
    <source>
        <dbReference type="EMBL" id="PSB26502.1"/>
    </source>
</evidence>
<accession>A0A2T1E187</accession>
<gene>
    <name evidence="1" type="ORF">C7B82_19735</name>
</gene>
<evidence type="ECO:0000313" key="2">
    <source>
        <dbReference type="Proteomes" id="UP000239576"/>
    </source>
</evidence>
<dbReference type="EMBL" id="PVWK01000105">
    <property type="protein sequence ID" value="PSB26502.1"/>
    <property type="molecule type" value="Genomic_DNA"/>
</dbReference>
<dbReference type="Proteomes" id="UP000239576">
    <property type="component" value="Unassembled WGS sequence"/>
</dbReference>
<keyword evidence="2" id="KW-1185">Reference proteome</keyword>
<reference evidence="1 2" key="2">
    <citation type="submission" date="2018-03" db="EMBL/GenBank/DDBJ databases">
        <title>The ancient ancestry and fast evolution of plastids.</title>
        <authorList>
            <person name="Moore K.R."/>
            <person name="Magnabosco C."/>
            <person name="Momper L."/>
            <person name="Gold D.A."/>
            <person name="Bosak T."/>
            <person name="Fournier G.P."/>
        </authorList>
    </citation>
    <scope>NUCLEOTIDE SEQUENCE [LARGE SCALE GENOMIC DNA]</scope>
    <source>
        <strain evidence="1 2">ULC18</strain>
    </source>
</reference>
<sequence length="62" mass="6931">MKQFSHVQASWRFPVGNLFQSYVSGWSSGTPGGFYDSALLASTLHFLHAQLLIRALKIYEAV</sequence>
<reference evidence="2" key="1">
    <citation type="submission" date="2018-02" db="EMBL/GenBank/DDBJ databases">
        <authorList>
            <person name="Moore K."/>
            <person name="Momper L."/>
        </authorList>
    </citation>
    <scope>NUCLEOTIDE SEQUENCE [LARGE SCALE GENOMIC DNA]</scope>
    <source>
        <strain evidence="2">ULC18</strain>
    </source>
</reference>
<organism evidence="1 2">
    <name type="scientific">Stenomitos frigidus ULC18</name>
    <dbReference type="NCBI Taxonomy" id="2107698"/>
    <lineage>
        <taxon>Bacteria</taxon>
        <taxon>Bacillati</taxon>
        <taxon>Cyanobacteriota</taxon>
        <taxon>Cyanophyceae</taxon>
        <taxon>Leptolyngbyales</taxon>
        <taxon>Leptolyngbyaceae</taxon>
        <taxon>Stenomitos</taxon>
    </lineage>
</organism>
<protein>
    <submittedName>
        <fullName evidence="1">Uncharacterized protein</fullName>
    </submittedName>
</protein>
<dbReference type="AlphaFoldDB" id="A0A2T1E187"/>
<comment type="caution">
    <text evidence="1">The sequence shown here is derived from an EMBL/GenBank/DDBJ whole genome shotgun (WGS) entry which is preliminary data.</text>
</comment>